<dbReference type="PANTHER" id="PTHR42208:SF1">
    <property type="entry name" value="HEAVY METAL TRANSPORTER"/>
    <property type="match status" value="1"/>
</dbReference>
<feature type="domain" description="Urease accessory protein UreH-like transmembrane" evidence="2">
    <location>
        <begin position="4"/>
        <end position="201"/>
    </location>
</feature>
<evidence type="ECO:0000313" key="3">
    <source>
        <dbReference type="EMBL" id="MFD2037095.1"/>
    </source>
</evidence>
<dbReference type="PANTHER" id="PTHR42208">
    <property type="entry name" value="HEAVY METAL TRANSPORTER-RELATED"/>
    <property type="match status" value="1"/>
</dbReference>
<evidence type="ECO:0000256" key="1">
    <source>
        <dbReference type="SAM" id="Phobius"/>
    </source>
</evidence>
<keyword evidence="4" id="KW-1185">Reference proteome</keyword>
<feature type="transmembrane region" description="Helical" evidence="1">
    <location>
        <begin position="72"/>
        <end position="88"/>
    </location>
</feature>
<feature type="transmembrane region" description="Helical" evidence="1">
    <location>
        <begin position="122"/>
        <end position="148"/>
    </location>
</feature>
<feature type="transmembrane region" description="Helical" evidence="1">
    <location>
        <begin position="6"/>
        <end position="27"/>
    </location>
</feature>
<proteinExistence type="predicted"/>
<dbReference type="RefSeq" id="WP_376888708.1">
    <property type="nucleotide sequence ID" value="NZ_JBHUHR010000046.1"/>
</dbReference>
<evidence type="ECO:0000313" key="4">
    <source>
        <dbReference type="Proteomes" id="UP001597361"/>
    </source>
</evidence>
<gene>
    <name evidence="3" type="ORF">ACFSKL_20015</name>
</gene>
<protein>
    <submittedName>
        <fullName evidence="3">Sulfite exporter TauE/SafE family protein</fullName>
    </submittedName>
</protein>
<reference evidence="4" key="1">
    <citation type="journal article" date="2019" name="Int. J. Syst. Evol. Microbiol.">
        <title>The Global Catalogue of Microorganisms (GCM) 10K type strain sequencing project: providing services to taxonomists for standard genome sequencing and annotation.</title>
        <authorList>
            <consortium name="The Broad Institute Genomics Platform"/>
            <consortium name="The Broad Institute Genome Sequencing Center for Infectious Disease"/>
            <person name="Wu L."/>
            <person name="Ma J."/>
        </authorList>
    </citation>
    <scope>NUCLEOTIDE SEQUENCE [LARGE SCALE GENOMIC DNA]</scope>
    <source>
        <strain evidence="4">CGMCC 1.15180</strain>
    </source>
</reference>
<keyword evidence="1" id="KW-0472">Membrane</keyword>
<organism evidence="3 4">
    <name type="scientific">Belliella marina</name>
    <dbReference type="NCBI Taxonomy" id="1644146"/>
    <lineage>
        <taxon>Bacteria</taxon>
        <taxon>Pseudomonadati</taxon>
        <taxon>Bacteroidota</taxon>
        <taxon>Cytophagia</taxon>
        <taxon>Cytophagales</taxon>
        <taxon>Cyclobacteriaceae</taxon>
        <taxon>Belliella</taxon>
    </lineage>
</organism>
<dbReference type="EMBL" id="JBHUHR010000046">
    <property type="protein sequence ID" value="MFD2037095.1"/>
    <property type="molecule type" value="Genomic_DNA"/>
</dbReference>
<feature type="transmembrane region" description="Helical" evidence="1">
    <location>
        <begin position="48"/>
        <end position="66"/>
    </location>
</feature>
<keyword evidence="1" id="KW-1133">Transmembrane helix</keyword>
<comment type="caution">
    <text evidence="3">The sequence shown here is derived from an EMBL/GenBank/DDBJ whole genome shotgun (WGS) entry which is preliminary data.</text>
</comment>
<sequence>MVWTAFLLGFLGSFHCLGMCGPIALAVSAKDNAPFLRNKIIYNLGRTLTYSMLGAVVGMIGFSLALAGIQQWISIGMGVLILLMAFFYKRSERIITQSGLFGAVYKLKSSLGYFLKKGGSKAFFASGLLNGLLPCGMVYIALIASLALQNPLQGAVYMFFFGLGTIPMLIGVMVSGKILSLKIRTKLTKSLPYFAMFIGILFIVRGLGLGIHYVSPKLQIFDYGIEQVGITICR</sequence>
<accession>A0ABW4VW19</accession>
<keyword evidence="1" id="KW-0812">Transmembrane</keyword>
<feature type="transmembrane region" description="Helical" evidence="1">
    <location>
        <begin position="154"/>
        <end position="179"/>
    </location>
</feature>
<name>A0ABW4VW19_9BACT</name>
<dbReference type="InterPro" id="IPR039447">
    <property type="entry name" value="UreH-like_TM_dom"/>
</dbReference>
<feature type="transmembrane region" description="Helical" evidence="1">
    <location>
        <begin position="191"/>
        <end position="214"/>
    </location>
</feature>
<dbReference type="Proteomes" id="UP001597361">
    <property type="component" value="Unassembled WGS sequence"/>
</dbReference>
<evidence type="ECO:0000259" key="2">
    <source>
        <dbReference type="Pfam" id="PF13386"/>
    </source>
</evidence>
<dbReference type="Pfam" id="PF13386">
    <property type="entry name" value="DsbD_2"/>
    <property type="match status" value="1"/>
</dbReference>